<keyword evidence="7" id="KW-0472">Membrane</keyword>
<dbReference type="InterPro" id="IPR021127">
    <property type="entry name" value="CRISPR_associated_Cas2"/>
</dbReference>
<proteinExistence type="predicted"/>
<keyword evidence="6" id="KW-0051">Antiviral defense</keyword>
<evidence type="ECO:0000256" key="2">
    <source>
        <dbReference type="ARBA" id="ARBA00022723"/>
    </source>
</evidence>
<gene>
    <name evidence="9" type="ORF">A2370_02280</name>
</gene>
<evidence type="ECO:0000259" key="8">
    <source>
        <dbReference type="Pfam" id="PF20803"/>
    </source>
</evidence>
<keyword evidence="7" id="KW-0812">Transmembrane</keyword>
<dbReference type="AlphaFoldDB" id="A0A1G2QCJ7"/>
<name>A0A1G2QCJ7_9BACT</name>
<dbReference type="InterPro" id="IPR048846">
    <property type="entry name" value="PaaX-like_central"/>
</dbReference>
<organism evidence="9 10">
    <name type="scientific">Candidatus Vogelbacteria bacterium RIFOXYB1_FULL_42_16</name>
    <dbReference type="NCBI Taxonomy" id="1802436"/>
    <lineage>
        <taxon>Bacteria</taxon>
        <taxon>Candidatus Vogeliibacteriota</taxon>
    </lineage>
</organism>
<keyword evidence="7" id="KW-1133">Transmembrane helix</keyword>
<accession>A0A1G2QCJ7</accession>
<dbReference type="EMBL" id="MHTH01000014">
    <property type="protein sequence ID" value="OHA58133.1"/>
    <property type="molecule type" value="Genomic_DNA"/>
</dbReference>
<dbReference type="Pfam" id="PF20803">
    <property type="entry name" value="PaaX_M"/>
    <property type="match status" value="1"/>
</dbReference>
<evidence type="ECO:0000256" key="5">
    <source>
        <dbReference type="ARBA" id="ARBA00022842"/>
    </source>
</evidence>
<evidence type="ECO:0000256" key="3">
    <source>
        <dbReference type="ARBA" id="ARBA00022759"/>
    </source>
</evidence>
<keyword evidence="3 9" id="KW-0255">Endonuclease</keyword>
<keyword evidence="4" id="KW-0378">Hydrolase</keyword>
<dbReference type="Gene3D" id="3.30.70.2650">
    <property type="match status" value="1"/>
</dbReference>
<keyword evidence="5" id="KW-0460">Magnesium</keyword>
<protein>
    <submittedName>
        <fullName evidence="9">CRISPR-associated endonuclease Cas2</fullName>
    </submittedName>
</protein>
<evidence type="ECO:0000256" key="4">
    <source>
        <dbReference type="ARBA" id="ARBA00022801"/>
    </source>
</evidence>
<comment type="caution">
    <text evidence="9">The sequence shown here is derived from an EMBL/GenBank/DDBJ whole genome shotgun (WGS) entry which is preliminary data.</text>
</comment>
<evidence type="ECO:0000313" key="9">
    <source>
        <dbReference type="EMBL" id="OHA58133.1"/>
    </source>
</evidence>
<sequence>MLKRIINEDRRDYLVQAILITIAISGIISIAMVMPNVLQLIKPIKKIWHKSQNQQKSYVNRKIKDLIGKKLITVSKKGELSLTLLGEKILNKKTSIEKNKFQKTRWDKKWRVVIFDIKENQRKKRDYFRYGLAEAGFIKLQNSVWISPYQNDDFIELLKTDLSLKSEVVYFEALKISEEEKVKKIFGL</sequence>
<dbReference type="PANTHER" id="PTHR30319:SF1">
    <property type="entry name" value="TRANSCRIPTIONAL REPRESSOR PAAX"/>
    <property type="match status" value="1"/>
</dbReference>
<evidence type="ECO:0000256" key="7">
    <source>
        <dbReference type="SAM" id="Phobius"/>
    </source>
</evidence>
<feature type="transmembrane region" description="Helical" evidence="7">
    <location>
        <begin position="12"/>
        <end position="34"/>
    </location>
</feature>
<dbReference type="GO" id="GO:0004521">
    <property type="term" value="F:RNA endonuclease activity"/>
    <property type="evidence" value="ECO:0007669"/>
    <property type="project" value="InterPro"/>
</dbReference>
<evidence type="ECO:0000256" key="1">
    <source>
        <dbReference type="ARBA" id="ARBA00022722"/>
    </source>
</evidence>
<evidence type="ECO:0000313" key="10">
    <source>
        <dbReference type="Proteomes" id="UP000176222"/>
    </source>
</evidence>
<dbReference type="PANTHER" id="PTHR30319">
    <property type="entry name" value="PHENYLACETIC ACID REGULATOR-RELATED TRANSCRIPTIONAL REPRESSOR"/>
    <property type="match status" value="1"/>
</dbReference>
<dbReference type="NCBIfam" id="TIGR01573">
    <property type="entry name" value="cas2"/>
    <property type="match status" value="1"/>
</dbReference>
<evidence type="ECO:0000256" key="6">
    <source>
        <dbReference type="ARBA" id="ARBA00023118"/>
    </source>
</evidence>
<keyword evidence="1" id="KW-0540">Nuclease</keyword>
<feature type="domain" description="Transcriptional repressor PaaX-like central Cas2-like" evidence="8">
    <location>
        <begin position="104"/>
        <end position="181"/>
    </location>
</feature>
<dbReference type="GO" id="GO:0006351">
    <property type="term" value="P:DNA-templated transcription"/>
    <property type="evidence" value="ECO:0007669"/>
    <property type="project" value="TreeGrafter"/>
</dbReference>
<keyword evidence="2" id="KW-0479">Metal-binding</keyword>
<dbReference type="GO" id="GO:0043571">
    <property type="term" value="P:maintenance of CRISPR repeat elements"/>
    <property type="evidence" value="ECO:0007669"/>
    <property type="project" value="InterPro"/>
</dbReference>
<dbReference type="Proteomes" id="UP000176222">
    <property type="component" value="Unassembled WGS sequence"/>
</dbReference>
<reference evidence="9 10" key="1">
    <citation type="journal article" date="2016" name="Nat. Commun.">
        <title>Thousands of microbial genomes shed light on interconnected biogeochemical processes in an aquifer system.</title>
        <authorList>
            <person name="Anantharaman K."/>
            <person name="Brown C.T."/>
            <person name="Hug L.A."/>
            <person name="Sharon I."/>
            <person name="Castelle C.J."/>
            <person name="Probst A.J."/>
            <person name="Thomas B.C."/>
            <person name="Singh A."/>
            <person name="Wilkins M.J."/>
            <person name="Karaoz U."/>
            <person name="Brodie E.L."/>
            <person name="Williams K.H."/>
            <person name="Hubbard S.S."/>
            <person name="Banfield J.F."/>
        </authorList>
    </citation>
    <scope>NUCLEOTIDE SEQUENCE [LARGE SCALE GENOMIC DNA]</scope>
</reference>